<evidence type="ECO:0000256" key="1">
    <source>
        <dbReference type="ARBA" id="ARBA00004173"/>
    </source>
</evidence>
<protein>
    <recommendedName>
        <fullName evidence="7">Protein misato</fullName>
    </recommendedName>
</protein>
<dbReference type="PANTHER" id="PTHR13391">
    <property type="entry name" value="MITOCHONDRIAL DISTRIBUTION REGULATOR MISATO"/>
    <property type="match status" value="1"/>
</dbReference>
<name>A0A1B6G8Y2_9HEMI</name>
<feature type="domain" description="DML1/Misato tubulin" evidence="5">
    <location>
        <begin position="147"/>
        <end position="330"/>
    </location>
</feature>
<gene>
    <name evidence="6" type="ORF">g.21590</name>
</gene>
<accession>A0A1B6G8Y2</accession>
<dbReference type="PANTHER" id="PTHR13391:SF0">
    <property type="entry name" value="PROTEIN MISATO HOMOLOG 1"/>
    <property type="match status" value="1"/>
</dbReference>
<dbReference type="CDD" id="cd06060">
    <property type="entry name" value="misato"/>
    <property type="match status" value="1"/>
</dbReference>
<dbReference type="InterPro" id="IPR029209">
    <property type="entry name" value="DML1/Misato_tubulin"/>
</dbReference>
<dbReference type="InterPro" id="IPR049942">
    <property type="entry name" value="DML1/Misato"/>
</dbReference>
<comment type="subcellular location">
    <subcellularLocation>
        <location evidence="1">Mitochondrion</location>
    </subcellularLocation>
</comment>
<organism evidence="6">
    <name type="scientific">Cuerna arida</name>
    <dbReference type="NCBI Taxonomy" id="1464854"/>
    <lineage>
        <taxon>Eukaryota</taxon>
        <taxon>Metazoa</taxon>
        <taxon>Ecdysozoa</taxon>
        <taxon>Arthropoda</taxon>
        <taxon>Hexapoda</taxon>
        <taxon>Insecta</taxon>
        <taxon>Pterygota</taxon>
        <taxon>Neoptera</taxon>
        <taxon>Paraneoptera</taxon>
        <taxon>Hemiptera</taxon>
        <taxon>Auchenorrhyncha</taxon>
        <taxon>Membracoidea</taxon>
        <taxon>Cicadellidae</taxon>
        <taxon>Cicadellinae</taxon>
        <taxon>Proconiini</taxon>
        <taxon>Cuerna</taxon>
    </lineage>
</organism>
<dbReference type="SUPFAM" id="SSF52490">
    <property type="entry name" value="Tubulin nucleotide-binding domain-like"/>
    <property type="match status" value="1"/>
</dbReference>
<evidence type="ECO:0000256" key="3">
    <source>
        <dbReference type="ARBA" id="ARBA00023128"/>
    </source>
</evidence>
<dbReference type="GO" id="GO:0007005">
    <property type="term" value="P:mitochondrion organization"/>
    <property type="evidence" value="ECO:0007669"/>
    <property type="project" value="InterPro"/>
</dbReference>
<sequence length="554" mass="62117">MVFTGNEIITLQFGHYSNFIGTHWWNCQEAGFEYIPDTPSEINHDVLFREGQTSRGEVTYTPRLLLVDLKGSLGCLTEEGRLYGVTPGADATLPLWPPDKVTVQTQASEPKNEFLQDLEQAETLASPLPNELKESGKAVPKLYHLDNDVKSWSDFLRPHLHPRSINLVQEYQHEDPSLPFDTFPQGQDIWRKPRFSEELTDRVRLYLEETDNLQGFQVLMDSQDGFSGLGCSALQYLRDEYPSKVCLCLPCQPPQASPLALHKVLNLSLALSSLAELSSLFCPISGTTSGWRDLGKSVQLPFLQYKSDLYYHTSAVVAAAVDSMSLVYRLRAEPERLADLTARLGMYGRRAAALSVMLPFPLRVDATLLDALERWEGPLTHPLTPLTDLQTGVWQQTLVLRGVPESRLMRADQRNMSSSNPAYSCRSLAHLLQTFLQFDSQTTVHTKVITAENKLPTSAPFPHLFLQHISQDGLLQDTSRPSYTGVEKVPVLAGLHSCQSLGHSLETLHSEAKRINIRSLHQFASAGLESLELLESLEQLLCLSELYSDHQMDF</sequence>
<feature type="domain" description="Misato Segment II tubulin-like" evidence="4">
    <location>
        <begin position="7"/>
        <end position="120"/>
    </location>
</feature>
<evidence type="ECO:0000259" key="5">
    <source>
        <dbReference type="Pfam" id="PF14881"/>
    </source>
</evidence>
<dbReference type="Gene3D" id="3.40.50.1440">
    <property type="entry name" value="Tubulin/FtsZ, GTPase domain"/>
    <property type="match status" value="1"/>
</dbReference>
<dbReference type="InterPro" id="IPR036525">
    <property type="entry name" value="Tubulin/FtsZ_GTPase_sf"/>
</dbReference>
<keyword evidence="3" id="KW-0496">Mitochondrion</keyword>
<dbReference type="InterPro" id="IPR019605">
    <property type="entry name" value="Misato_II_tubulin-like"/>
</dbReference>
<dbReference type="EMBL" id="GECZ01010890">
    <property type="protein sequence ID" value="JAS58879.1"/>
    <property type="molecule type" value="Transcribed_RNA"/>
</dbReference>
<comment type="similarity">
    <text evidence="2">Belongs to the misato family.</text>
</comment>
<dbReference type="AlphaFoldDB" id="A0A1B6G8Y2"/>
<dbReference type="Pfam" id="PF10644">
    <property type="entry name" value="Misat_Tub_SegII"/>
    <property type="match status" value="1"/>
</dbReference>
<evidence type="ECO:0000313" key="6">
    <source>
        <dbReference type="EMBL" id="JAS58879.1"/>
    </source>
</evidence>
<reference evidence="6" key="1">
    <citation type="submission" date="2015-11" db="EMBL/GenBank/DDBJ databases">
        <title>De novo transcriptome assembly of four potential Pierce s Disease insect vectors from Arizona vineyards.</title>
        <authorList>
            <person name="Tassone E.E."/>
        </authorList>
    </citation>
    <scope>NUCLEOTIDE SEQUENCE</scope>
</reference>
<evidence type="ECO:0000259" key="4">
    <source>
        <dbReference type="Pfam" id="PF10644"/>
    </source>
</evidence>
<dbReference type="GO" id="GO:0005739">
    <property type="term" value="C:mitochondrion"/>
    <property type="evidence" value="ECO:0007669"/>
    <property type="project" value="UniProtKB-SubCell"/>
</dbReference>
<proteinExistence type="inferred from homology"/>
<evidence type="ECO:0008006" key="7">
    <source>
        <dbReference type="Google" id="ProtNLM"/>
    </source>
</evidence>
<evidence type="ECO:0000256" key="2">
    <source>
        <dbReference type="ARBA" id="ARBA00008507"/>
    </source>
</evidence>
<dbReference type="Pfam" id="PF14881">
    <property type="entry name" value="Tubulin_3"/>
    <property type="match status" value="1"/>
</dbReference>